<dbReference type="GO" id="GO:0017148">
    <property type="term" value="P:negative regulation of translation"/>
    <property type="evidence" value="ECO:0007669"/>
    <property type="project" value="InterPro"/>
</dbReference>
<dbReference type="EMBL" id="JAUIZM010000010">
    <property type="protein sequence ID" value="KAK1362460.1"/>
    <property type="molecule type" value="Genomic_DNA"/>
</dbReference>
<evidence type="ECO:0000256" key="1">
    <source>
        <dbReference type="SAM" id="MobiDB-lite"/>
    </source>
</evidence>
<accession>A0AAD8M541</accession>
<keyword evidence="3" id="KW-1185">Reference proteome</keyword>
<dbReference type="InterPro" id="IPR036041">
    <property type="entry name" value="Ribosome-inact_prot_sf"/>
</dbReference>
<reference evidence="2" key="2">
    <citation type="submission" date="2023-05" db="EMBL/GenBank/DDBJ databases">
        <authorList>
            <person name="Schelkunov M.I."/>
        </authorList>
    </citation>
    <scope>NUCLEOTIDE SEQUENCE</scope>
    <source>
        <strain evidence="2">Hsosn_3</strain>
        <tissue evidence="2">Leaf</tissue>
    </source>
</reference>
<evidence type="ECO:0000313" key="2">
    <source>
        <dbReference type="EMBL" id="KAK1362460.1"/>
    </source>
</evidence>
<dbReference type="AlphaFoldDB" id="A0AAD8M541"/>
<evidence type="ECO:0000313" key="3">
    <source>
        <dbReference type="Proteomes" id="UP001237642"/>
    </source>
</evidence>
<proteinExistence type="predicted"/>
<reference evidence="2" key="1">
    <citation type="submission" date="2023-02" db="EMBL/GenBank/DDBJ databases">
        <title>Genome of toxic invasive species Heracleum sosnowskyi carries increased number of genes despite the absence of recent whole-genome duplications.</title>
        <authorList>
            <person name="Schelkunov M."/>
            <person name="Shtratnikova V."/>
            <person name="Makarenko M."/>
            <person name="Klepikova A."/>
            <person name="Omelchenko D."/>
            <person name="Novikova G."/>
            <person name="Obukhova E."/>
            <person name="Bogdanov V."/>
            <person name="Penin A."/>
            <person name="Logacheva M."/>
        </authorList>
    </citation>
    <scope>NUCLEOTIDE SEQUENCE</scope>
    <source>
        <strain evidence="2">Hsosn_3</strain>
        <tissue evidence="2">Leaf</tissue>
    </source>
</reference>
<organism evidence="2 3">
    <name type="scientific">Heracleum sosnowskyi</name>
    <dbReference type="NCBI Taxonomy" id="360622"/>
    <lineage>
        <taxon>Eukaryota</taxon>
        <taxon>Viridiplantae</taxon>
        <taxon>Streptophyta</taxon>
        <taxon>Embryophyta</taxon>
        <taxon>Tracheophyta</taxon>
        <taxon>Spermatophyta</taxon>
        <taxon>Magnoliopsida</taxon>
        <taxon>eudicotyledons</taxon>
        <taxon>Gunneridae</taxon>
        <taxon>Pentapetalae</taxon>
        <taxon>asterids</taxon>
        <taxon>campanulids</taxon>
        <taxon>Apiales</taxon>
        <taxon>Apiaceae</taxon>
        <taxon>Apioideae</taxon>
        <taxon>apioid superclade</taxon>
        <taxon>Tordylieae</taxon>
        <taxon>Tordyliinae</taxon>
        <taxon>Heracleum</taxon>
    </lineage>
</organism>
<protein>
    <submittedName>
        <fullName evidence="2">Uncharacterized protein</fullName>
    </submittedName>
</protein>
<dbReference type="GO" id="GO:0030598">
    <property type="term" value="F:rRNA N-glycosylase activity"/>
    <property type="evidence" value="ECO:0007669"/>
    <property type="project" value="InterPro"/>
</dbReference>
<sequence length="206" mass="23162">MFTLTNISSTFVSLVEEIFVKGAIVNQWFDGLHDTINDVQANRVTIARSILYFTQFISESLRISDVQNWVVANFANENALSIPRFILAFEHGWGRAGYRLNNPGRNSPILSLGISGVGPNFLSLEDMSDAFLITLRKTARPSREPMSMFGQYMDTVYVLEGTLQRRFRDRHGHRATSGASTSRQSGDGAGPEIGRWDKGKGVWRWN</sequence>
<comment type="caution">
    <text evidence="2">The sequence shown here is derived from an EMBL/GenBank/DDBJ whole genome shotgun (WGS) entry which is preliminary data.</text>
</comment>
<gene>
    <name evidence="2" type="ORF">POM88_046934</name>
</gene>
<feature type="region of interest" description="Disordered" evidence="1">
    <location>
        <begin position="169"/>
        <end position="206"/>
    </location>
</feature>
<name>A0AAD8M541_9APIA</name>
<dbReference type="Proteomes" id="UP001237642">
    <property type="component" value="Unassembled WGS sequence"/>
</dbReference>
<dbReference type="SUPFAM" id="SSF56371">
    <property type="entry name" value="Ribosome inactivating proteins (RIP)"/>
    <property type="match status" value="1"/>
</dbReference>